<dbReference type="Pfam" id="PF00582">
    <property type="entry name" value="Usp"/>
    <property type="match status" value="1"/>
</dbReference>
<evidence type="ECO:0000256" key="1">
    <source>
        <dbReference type="ARBA" id="ARBA00008791"/>
    </source>
</evidence>
<dbReference type="SUPFAM" id="SSF52402">
    <property type="entry name" value="Adenine nucleotide alpha hydrolases-like"/>
    <property type="match status" value="1"/>
</dbReference>
<dbReference type="Proteomes" id="UP000005139">
    <property type="component" value="Unassembled WGS sequence"/>
</dbReference>
<evidence type="ECO:0000259" key="2">
    <source>
        <dbReference type="Pfam" id="PF00582"/>
    </source>
</evidence>
<dbReference type="PRINTS" id="PR01438">
    <property type="entry name" value="UNVRSLSTRESS"/>
</dbReference>
<organism evidence="3 4">
    <name type="scientific">Thermosinus carboxydivorans Nor1</name>
    <dbReference type="NCBI Taxonomy" id="401526"/>
    <lineage>
        <taxon>Bacteria</taxon>
        <taxon>Bacillati</taxon>
        <taxon>Bacillota</taxon>
        <taxon>Negativicutes</taxon>
        <taxon>Selenomonadales</taxon>
        <taxon>Sporomusaceae</taxon>
        <taxon>Thermosinus</taxon>
    </lineage>
</organism>
<dbReference type="RefSeq" id="WP_007290611.1">
    <property type="nucleotide sequence ID" value="NZ_AAWL01000036.1"/>
</dbReference>
<comment type="caution">
    <text evidence="3">The sequence shown here is derived from an EMBL/GenBank/DDBJ whole genome shotgun (WGS) entry which is preliminary data.</text>
</comment>
<dbReference type="CDD" id="cd00293">
    <property type="entry name" value="USP-like"/>
    <property type="match status" value="1"/>
</dbReference>
<evidence type="ECO:0000313" key="4">
    <source>
        <dbReference type="Proteomes" id="UP000005139"/>
    </source>
</evidence>
<dbReference type="InterPro" id="IPR014729">
    <property type="entry name" value="Rossmann-like_a/b/a_fold"/>
</dbReference>
<dbReference type="InterPro" id="IPR006015">
    <property type="entry name" value="Universal_stress_UspA"/>
</dbReference>
<reference evidence="3 4" key="1">
    <citation type="submission" date="2007-01" db="EMBL/GenBank/DDBJ databases">
        <title>Annotation of the draft genome assembly of Thermosinus carboxydivorans Nor1.</title>
        <authorList>
            <consortium name="US DOE Joint Genome Institute (JGI-ORNL)"/>
            <person name="Larimer F."/>
            <person name="Land M."/>
            <person name="Hauser L."/>
        </authorList>
    </citation>
    <scope>NUCLEOTIDE SEQUENCE [LARGE SCALE GENOMIC DNA]</scope>
    <source>
        <strain evidence="3 4">Nor1</strain>
    </source>
</reference>
<name>A1HUA7_9FIRM</name>
<dbReference type="PANTHER" id="PTHR46268:SF6">
    <property type="entry name" value="UNIVERSAL STRESS PROTEIN UP12"/>
    <property type="match status" value="1"/>
</dbReference>
<dbReference type="PANTHER" id="PTHR46268">
    <property type="entry name" value="STRESS RESPONSE PROTEIN NHAX"/>
    <property type="match status" value="1"/>
</dbReference>
<dbReference type="AlphaFoldDB" id="A1HUA7"/>
<dbReference type="EMBL" id="AAWL01000036">
    <property type="protein sequence ID" value="EAX46386.1"/>
    <property type="molecule type" value="Genomic_DNA"/>
</dbReference>
<reference evidence="3 4" key="2">
    <citation type="submission" date="2007-01" db="EMBL/GenBank/DDBJ databases">
        <title>Sequencing of the draft genome and assembly of Thermosinus carboxydivorans Nor1.</title>
        <authorList>
            <consortium name="US DOE Joint Genome Institute (JGI-PGF)"/>
            <person name="Copeland A."/>
            <person name="Lucas S."/>
            <person name="Lapidus A."/>
            <person name="Barry K."/>
            <person name="Glavina del Rio T."/>
            <person name="Dalin E."/>
            <person name="Tice H."/>
            <person name="Bruce D."/>
            <person name="Pitluck S."/>
            <person name="Richardson P."/>
        </authorList>
    </citation>
    <scope>NUCLEOTIDE SEQUENCE [LARGE SCALE GENOMIC DNA]</scope>
    <source>
        <strain evidence="3 4">Nor1</strain>
    </source>
</reference>
<accession>A1HUA7</accession>
<sequence>MMEVKKIVVAYDGSKQSQKGLAWAVAMSAKFGADVITVTVIKPPEFSPTISEIDEFYAHAEKHYQPMLEKVRKYGEEYGVLIKTEILHGHPAESIVKYAFEQKADLIITGTRGMGGFKNLIIGSVAQKVVSYSPVPVLVVK</sequence>
<keyword evidence="4" id="KW-1185">Reference proteome</keyword>
<dbReference type="Gene3D" id="3.40.50.620">
    <property type="entry name" value="HUPs"/>
    <property type="match status" value="1"/>
</dbReference>
<dbReference type="eggNOG" id="COG0589">
    <property type="taxonomic scope" value="Bacteria"/>
</dbReference>
<proteinExistence type="inferred from homology"/>
<feature type="domain" description="UspA" evidence="2">
    <location>
        <begin position="4"/>
        <end position="141"/>
    </location>
</feature>
<protein>
    <submittedName>
        <fullName evidence="3">UspA domain protein</fullName>
    </submittedName>
</protein>
<gene>
    <name evidence="3" type="ORF">TcarDRAFT_0151</name>
</gene>
<comment type="similarity">
    <text evidence="1">Belongs to the universal stress protein A family.</text>
</comment>
<dbReference type="InterPro" id="IPR006016">
    <property type="entry name" value="UspA"/>
</dbReference>
<evidence type="ECO:0000313" key="3">
    <source>
        <dbReference type="EMBL" id="EAX46386.1"/>
    </source>
</evidence>